<dbReference type="Proteomes" id="UP000305539">
    <property type="component" value="Unassembled WGS sequence"/>
</dbReference>
<evidence type="ECO:0000313" key="3">
    <source>
        <dbReference type="Proteomes" id="UP000305539"/>
    </source>
</evidence>
<evidence type="ECO:0000313" key="2">
    <source>
        <dbReference type="EMBL" id="TKC90051.1"/>
    </source>
</evidence>
<keyword evidence="3" id="KW-1185">Reference proteome</keyword>
<dbReference type="AlphaFoldDB" id="A0A4U1I981"/>
<keyword evidence="1" id="KW-0812">Transmembrane</keyword>
<proteinExistence type="predicted"/>
<comment type="caution">
    <text evidence="2">The sequence shown here is derived from an EMBL/GenBank/DDBJ whole genome shotgun (WGS) entry which is preliminary data.</text>
</comment>
<keyword evidence="1" id="KW-1133">Transmembrane helix</keyword>
<feature type="transmembrane region" description="Helical" evidence="1">
    <location>
        <begin position="46"/>
        <end position="64"/>
    </location>
</feature>
<dbReference type="RefSeq" id="WP_136893381.1">
    <property type="nucleotide sequence ID" value="NZ_SWJE01000004.1"/>
</dbReference>
<gene>
    <name evidence="2" type="ORF">FAZ69_07760</name>
</gene>
<organism evidence="2 3">
    <name type="scientific">Trinickia terrae</name>
    <dbReference type="NCBI Taxonomy" id="2571161"/>
    <lineage>
        <taxon>Bacteria</taxon>
        <taxon>Pseudomonadati</taxon>
        <taxon>Pseudomonadota</taxon>
        <taxon>Betaproteobacteria</taxon>
        <taxon>Burkholderiales</taxon>
        <taxon>Burkholderiaceae</taxon>
        <taxon>Trinickia</taxon>
    </lineage>
</organism>
<dbReference type="EMBL" id="SWJE01000004">
    <property type="protein sequence ID" value="TKC90051.1"/>
    <property type="molecule type" value="Genomic_DNA"/>
</dbReference>
<name>A0A4U1I981_9BURK</name>
<accession>A0A4U1I981</accession>
<keyword evidence="1" id="KW-0472">Membrane</keyword>
<evidence type="ECO:0000256" key="1">
    <source>
        <dbReference type="SAM" id="Phobius"/>
    </source>
</evidence>
<protein>
    <submittedName>
        <fullName evidence="2">Uncharacterized protein</fullName>
    </submittedName>
</protein>
<sequence length="71" mass="8370">MEQRFTRFAREFSSEEFNIGCSEDIHVQRTSREQFRVAALRPPAKYSRFLYIFSVSGILLWVTHDVSTLDP</sequence>
<reference evidence="2 3" key="1">
    <citation type="submission" date="2019-04" db="EMBL/GenBank/DDBJ databases">
        <title>Trinickia sp. 7GSK02, isolated from subtropical forest soil.</title>
        <authorList>
            <person name="Gao Z.-H."/>
            <person name="Qiu L.-H."/>
        </authorList>
    </citation>
    <scope>NUCLEOTIDE SEQUENCE [LARGE SCALE GENOMIC DNA]</scope>
    <source>
        <strain evidence="2 3">7GSK02</strain>
    </source>
</reference>